<evidence type="ECO:0000313" key="1">
    <source>
        <dbReference type="EnsemblMetazoa" id="Aqu2.1.20007_001"/>
    </source>
</evidence>
<name>A0A1X7TXN4_AMPQE</name>
<dbReference type="EnsemblMetazoa" id="XM_020001647.1">
    <property type="protein sequence ID" value="XP_019857206.1"/>
    <property type="gene ID" value="LOC109585517"/>
</dbReference>
<evidence type="ECO:0000313" key="2">
    <source>
        <dbReference type="Proteomes" id="UP000007879"/>
    </source>
</evidence>
<proteinExistence type="predicted"/>
<dbReference type="InParanoid" id="A0A1X7TXN4"/>
<keyword evidence="2" id="KW-1185">Reference proteome</keyword>
<dbReference type="AlphaFoldDB" id="A0A1X7TXN4"/>
<dbReference type="KEGG" id="aqu:109585517"/>
<organism evidence="1">
    <name type="scientific">Amphimedon queenslandica</name>
    <name type="common">Sponge</name>
    <dbReference type="NCBI Taxonomy" id="400682"/>
    <lineage>
        <taxon>Eukaryota</taxon>
        <taxon>Metazoa</taxon>
        <taxon>Porifera</taxon>
        <taxon>Demospongiae</taxon>
        <taxon>Heteroscleromorpha</taxon>
        <taxon>Haplosclerida</taxon>
        <taxon>Niphatidae</taxon>
        <taxon>Amphimedon</taxon>
    </lineage>
</organism>
<accession>A0A1X7TXN4</accession>
<protein>
    <submittedName>
        <fullName evidence="1">Uncharacterized protein</fullName>
    </submittedName>
</protein>
<sequence length="101" mass="11691">MGQQRSTPRPAEGLDPMLVTPEVTRIAEKMKKDAEWKLEIKQGYTTYAPLSYIKKGKTDYCIRVKVDDDQLIDVCGQYLYTGSVMRVKAKHVTHYDDQIFF</sequence>
<reference evidence="1" key="2">
    <citation type="submission" date="2017-05" db="UniProtKB">
        <authorList>
            <consortium name="EnsemblMetazoa"/>
        </authorList>
    </citation>
    <scope>IDENTIFICATION</scope>
</reference>
<gene>
    <name evidence="1" type="primary">109585517</name>
</gene>
<dbReference type="EnsemblMetazoa" id="Aqu2.1.20007_001">
    <property type="protein sequence ID" value="Aqu2.1.20007_001"/>
    <property type="gene ID" value="Aqu2.1.20007"/>
</dbReference>
<dbReference type="Proteomes" id="UP000007879">
    <property type="component" value="Unassembled WGS sequence"/>
</dbReference>
<reference evidence="2" key="1">
    <citation type="journal article" date="2010" name="Nature">
        <title>The Amphimedon queenslandica genome and the evolution of animal complexity.</title>
        <authorList>
            <person name="Srivastava M."/>
            <person name="Simakov O."/>
            <person name="Chapman J."/>
            <person name="Fahey B."/>
            <person name="Gauthier M.E."/>
            <person name="Mitros T."/>
            <person name="Richards G.S."/>
            <person name="Conaco C."/>
            <person name="Dacre M."/>
            <person name="Hellsten U."/>
            <person name="Larroux C."/>
            <person name="Putnam N.H."/>
            <person name="Stanke M."/>
            <person name="Adamska M."/>
            <person name="Darling A."/>
            <person name="Degnan S.M."/>
            <person name="Oakley T.H."/>
            <person name="Plachetzki D.C."/>
            <person name="Zhai Y."/>
            <person name="Adamski M."/>
            <person name="Calcino A."/>
            <person name="Cummins S.F."/>
            <person name="Goodstein D.M."/>
            <person name="Harris C."/>
            <person name="Jackson D.J."/>
            <person name="Leys S.P."/>
            <person name="Shu S."/>
            <person name="Woodcroft B.J."/>
            <person name="Vervoort M."/>
            <person name="Kosik K.S."/>
            <person name="Manning G."/>
            <person name="Degnan B.M."/>
            <person name="Rokhsar D.S."/>
        </authorList>
    </citation>
    <scope>NUCLEOTIDE SEQUENCE [LARGE SCALE GENOMIC DNA]</scope>
</reference>